<evidence type="ECO:0000313" key="4">
    <source>
        <dbReference type="Proteomes" id="UP000622797"/>
    </source>
</evidence>
<feature type="transmembrane region" description="Helical" evidence="2">
    <location>
        <begin position="41"/>
        <end position="59"/>
    </location>
</feature>
<feature type="compositionally biased region" description="Polar residues" evidence="1">
    <location>
        <begin position="587"/>
        <end position="601"/>
    </location>
</feature>
<name>A0A8H4UAD9_9HYPO</name>
<dbReference type="EMBL" id="JABEXW010000057">
    <property type="protein sequence ID" value="KAF4972432.1"/>
    <property type="molecule type" value="Genomic_DNA"/>
</dbReference>
<feature type="transmembrane region" description="Helical" evidence="2">
    <location>
        <begin position="144"/>
        <end position="169"/>
    </location>
</feature>
<feature type="region of interest" description="Disordered" evidence="1">
    <location>
        <begin position="1203"/>
        <end position="1256"/>
    </location>
</feature>
<keyword evidence="4" id="KW-1185">Reference proteome</keyword>
<feature type="transmembrane region" description="Helical" evidence="2">
    <location>
        <begin position="6"/>
        <end position="29"/>
    </location>
</feature>
<protein>
    <submittedName>
        <fullName evidence="3">Uncharacterized protein</fullName>
    </submittedName>
</protein>
<feature type="region of interest" description="Disordered" evidence="1">
    <location>
        <begin position="1655"/>
        <end position="1680"/>
    </location>
</feature>
<evidence type="ECO:0000256" key="1">
    <source>
        <dbReference type="SAM" id="MobiDB-lite"/>
    </source>
</evidence>
<comment type="caution">
    <text evidence="3">The sequence shown here is derived from an EMBL/GenBank/DDBJ whole genome shotgun (WGS) entry which is preliminary data.</text>
</comment>
<evidence type="ECO:0000313" key="3">
    <source>
        <dbReference type="EMBL" id="KAF4972432.1"/>
    </source>
</evidence>
<feature type="region of interest" description="Disordered" evidence="1">
    <location>
        <begin position="587"/>
        <end position="630"/>
    </location>
</feature>
<keyword evidence="2" id="KW-0812">Transmembrane</keyword>
<keyword evidence="2" id="KW-0472">Membrane</keyword>
<feature type="region of interest" description="Disordered" evidence="1">
    <location>
        <begin position="1278"/>
        <end position="1299"/>
    </location>
</feature>
<feature type="region of interest" description="Disordered" evidence="1">
    <location>
        <begin position="1789"/>
        <end position="1811"/>
    </location>
</feature>
<dbReference type="OrthoDB" id="5370537at2759"/>
<feature type="region of interest" description="Disordered" evidence="1">
    <location>
        <begin position="1959"/>
        <end position="1995"/>
    </location>
</feature>
<reference evidence="3" key="1">
    <citation type="journal article" date="2020" name="BMC Genomics">
        <title>Correction to: Identification and distribution of gene clusters required for synthesis of sphingolipid metabolism inhibitors in diverse species of the filamentous fungus Fusarium.</title>
        <authorList>
            <person name="Kim H.S."/>
            <person name="Lohmar J.M."/>
            <person name="Busman M."/>
            <person name="Brown D.W."/>
            <person name="Naumann T.A."/>
            <person name="Divon H.H."/>
            <person name="Lysoe E."/>
            <person name="Uhlig S."/>
            <person name="Proctor R.H."/>
        </authorList>
    </citation>
    <scope>NUCLEOTIDE SEQUENCE</scope>
    <source>
        <strain evidence="3">NRRL 20472</strain>
    </source>
</reference>
<feature type="compositionally biased region" description="Basic and acidic residues" evidence="1">
    <location>
        <begin position="1225"/>
        <end position="1246"/>
    </location>
</feature>
<feature type="compositionally biased region" description="Low complexity" evidence="1">
    <location>
        <begin position="1664"/>
        <end position="1678"/>
    </location>
</feature>
<accession>A0A8H4UAD9</accession>
<feature type="region of interest" description="Disordered" evidence="1">
    <location>
        <begin position="772"/>
        <end position="796"/>
    </location>
</feature>
<sequence length="2037" mass="222311">MTNTNRQALIAAFTFGLVVYAGTSAVSLLLSNRASKIIRDAPRLALIVFLISSALWAQMEFSAFLLNINSKPGCQIMITFASTFDQFSRVSMQQSLLWILSMHNLASLTEISVTQGFLLLRLILGGVFVGIQRPQLDTVCLTQTSILPVGIAVSVVDTAFVAFLLMRVISRGAYKDTQKGVISSSQSRAIALVVLGLIIWTGTSAPLMLSIRPMQIVVRTTVPSIGLLILIDRLFCDDSKLTKPTDVPDFDASRDLRPRHMSTADIYKSSRPNEFTREARDGLPRTFYPLPTPAEPKRELPVIARPAVGQADIGMGGVPVLGQLFPLPRTKTLSVPTGTNSLANERLQRPILKTTTPITLSLGPGSSVKSGTLGPVISAEDGDTKPGDGEASIASRSAGTARLVNAQHGSLSSEPTLATTTSAFLSPGIEEVRRRSPRQLPSPALSLFPRLTPTRLQARPSPKTTGDTIVNFSLPVDAQASRPQHQTRLTPPKSAPLARLPRDNANEILRKREDAARTLSVVHRPRPIPRKSNVDRAIFPAEGSPNLQHHKRSLSCGSIRFKQALNVQSDVDAYYDLSLLKELTNGTAEQASVPTPSLTSHNTRRRSQSMSGLPLLPSNFEPKPTPTETTPRINQAYVLATMPRTPASSGVPEYPISPVPTITLHEESISATRFGRRSSPILPVEDLNALSPSTIRDEDFAIDSALRSPATQVHVQRALTVIVAAKSHQRNGLGVAETPLTSRNESRQGPLPLAVHKPSVKANVGFESELERAEDSQSSAKQHLWPSQVGETRPTFSDRGHIINQRRSLPPAPLVIRRTDKVHAEPSPVESEDGLVEIAKKMGKGFGSPSPSYQIADSDQLALLTNLELELTEQEHQWHAIRRTMVGRDSLSTVGTSPSRDSRYESARQSFIGARLAQRQQLDADYDLLALLPQTDLKSKAKLVASSTFPRFPTFLEGHTPPDTDEESEYGEDHDNVIGQAQGSPAKTAMALWRPIASVAAAGTSTALSLWTPASRPWKAAKEIAPEEISGVSIRRPVRKDQAPLVIESSRLWEKPESEAKSQNHGLWQPVSHSQLKTQVVEVKVQHLTPTPRKPPRRIKRVTLLPDILESPKPLPDRRGTLGIFQFPWGDRSDCATVTARSLAPRAMSGTIVETGVDGGMQSNRSEFDMEDYEQDDEDYYDSSETYDSDDEDCFERVQLVAQSTPTPTDKRLHATPPRKILASHADEIDPRPDLKTDRDVLKQPDSEDASPKVGCPAKSKSFLLCEEEQENGDVQDMHMHMHDSGNGNGSGSHDKAKDRTCVRSHSRGSPQAGDYNTKADVPTSTMTLTDLDLREYVAGKTRIRVCQDQVQGLLRARQPQIGGQVASISSIPMSVPQMEPQMAHCLLMNMGQTLAGAPINCDNDAHGTSYASPVASKSNSDPCTDKVCQSRGAPSVGHPQALLLFCFLEGSISKLAHQDYCPPSPLPLIPLVIYKSETPTRRQQILVINLLYSPSTPSSSFQQQTTTVTITEHTKTSMALWTPSTPVTRPNRGLPQPDNSTWNAYLPTGEAARLLPAKADMPTIKSNSLWTAPAKKAELTNFGLWGTKQPLPGMWTHSPIHKKTSYGLPQPDAETWATYLIVEDDASRVKPREAEPAIVDSNSLWTAPESVISETPSEDGLWSGSSSAPSVNSSEPSTPREAVNFGLWEALPAIASVNDEEPVGLFSLNHRRTDYRTTKLMPAAHDMERAPRRPLDAFPDFGFTHLWNMAPLWDSKANAAAVKLQGEIDSLVLEGLFSLNHRRNNFRTTSETPAALETRPKQRISQQSLPKLDSDSLWSVRAPSQDVAELDWITLSTVRPRATSVVSLTDSESSATVPALTRASSISSDKARPVATADEWLAALGEAIKLGSGKDVDTLDMAAEDPCTPDSDNYQLWSKPTDDDETLIASDELWTPSIAGSAARFLELTPTLSEFDKIHSESGTSQRGRTQKSRPPLPMYPGSTSSAFLPGASETPRDFSAQALWVRAQSPAPGAREDGSWLDKSLRKGLSFMQLR</sequence>
<reference evidence="3" key="2">
    <citation type="submission" date="2020-05" db="EMBL/GenBank/DDBJ databases">
        <authorList>
            <person name="Kim H.-S."/>
            <person name="Proctor R.H."/>
            <person name="Brown D.W."/>
        </authorList>
    </citation>
    <scope>NUCLEOTIDE SEQUENCE</scope>
    <source>
        <strain evidence="3">NRRL 20472</strain>
    </source>
</reference>
<evidence type="ECO:0000256" key="2">
    <source>
        <dbReference type="SAM" id="Phobius"/>
    </source>
</evidence>
<keyword evidence="2" id="KW-1133">Transmembrane helix</keyword>
<feature type="region of interest" description="Disordered" evidence="1">
    <location>
        <begin position="477"/>
        <end position="503"/>
    </location>
</feature>
<gene>
    <name evidence="3" type="ORF">FSARC_999</name>
</gene>
<feature type="transmembrane region" description="Helical" evidence="2">
    <location>
        <begin position="189"/>
        <end position="209"/>
    </location>
</feature>
<dbReference type="Proteomes" id="UP000622797">
    <property type="component" value="Unassembled WGS sequence"/>
</dbReference>
<organism evidence="3 4">
    <name type="scientific">Fusarium sarcochroum</name>
    <dbReference type="NCBI Taxonomy" id="1208366"/>
    <lineage>
        <taxon>Eukaryota</taxon>
        <taxon>Fungi</taxon>
        <taxon>Dikarya</taxon>
        <taxon>Ascomycota</taxon>
        <taxon>Pezizomycotina</taxon>
        <taxon>Sordariomycetes</taxon>
        <taxon>Hypocreomycetidae</taxon>
        <taxon>Hypocreales</taxon>
        <taxon>Nectriaceae</taxon>
        <taxon>Fusarium</taxon>
        <taxon>Fusarium lateritium species complex</taxon>
    </lineage>
</organism>
<feature type="region of interest" description="Disordered" evidence="1">
    <location>
        <begin position="1901"/>
        <end position="1921"/>
    </location>
</feature>
<proteinExistence type="predicted"/>
<feature type="transmembrane region" description="Helical" evidence="2">
    <location>
        <begin position="111"/>
        <end position="132"/>
    </location>
</feature>